<accession>A0A1C7DMU9</accession>
<dbReference type="EMBL" id="CP016537">
    <property type="protein sequence ID" value="ANU12543.1"/>
    <property type="molecule type" value="Genomic_DNA"/>
</dbReference>
<dbReference type="KEGG" id="phc:BBI08_01135"/>
<reference evidence="2" key="1">
    <citation type="submission" date="2016-07" db="EMBL/GenBank/DDBJ databases">
        <authorList>
            <person name="See-Too W.S."/>
        </authorList>
    </citation>
    <scope>NUCLEOTIDE SEQUENCE [LARGE SCALE GENOMIC DNA]</scope>
    <source>
        <strain evidence="2">DSM 24743</strain>
    </source>
</reference>
<evidence type="ECO:0000313" key="2">
    <source>
        <dbReference type="Proteomes" id="UP000092687"/>
    </source>
</evidence>
<dbReference type="Proteomes" id="UP000092687">
    <property type="component" value="Chromosome"/>
</dbReference>
<reference evidence="2" key="2">
    <citation type="submission" date="2016-10" db="EMBL/GenBank/DDBJ databases">
        <authorList>
            <person name="See-Too W.S."/>
        </authorList>
    </citation>
    <scope>NUCLEOTIDE SEQUENCE [LARGE SCALE GENOMIC DNA]</scope>
    <source>
        <strain evidence="2">DSM 24743</strain>
    </source>
</reference>
<evidence type="ECO:0000313" key="1">
    <source>
        <dbReference type="EMBL" id="ANU12543.1"/>
    </source>
</evidence>
<dbReference type="RefSeq" id="WP_008496079.1">
    <property type="nucleotide sequence ID" value="NZ_CP016537.2"/>
</dbReference>
<protein>
    <submittedName>
        <fullName evidence="1">Uncharacterized protein</fullName>
    </submittedName>
</protein>
<proteinExistence type="predicted"/>
<organism evidence="1 2">
    <name type="scientific">Planococcus halocryophilus</name>
    <dbReference type="NCBI Taxonomy" id="1215089"/>
    <lineage>
        <taxon>Bacteria</taxon>
        <taxon>Bacillati</taxon>
        <taxon>Bacillota</taxon>
        <taxon>Bacilli</taxon>
        <taxon>Bacillales</taxon>
        <taxon>Caryophanaceae</taxon>
        <taxon>Planococcus</taxon>
    </lineage>
</organism>
<name>A0A1C7DMU9_9BACL</name>
<gene>
    <name evidence="1" type="ORF">BBI08_01135</name>
</gene>
<sequence length="332" mass="39515">MTKIILDIQSFNGVKTSLQQLLGYDFSVFENHLKVCINDKSFKEIIDAEYLVENQLIDMNSWSVENVHFKIYHFTTRKNLSACKNTIWDLPSALTKETDLKNFLSEFQISFDFGNHNMQIGDKIYDLKSDDESIASIASKIYTDPEVWGFLRILNLRGYQQVFPHRPEFIENISCFLGYPKIFNDKWKREFGKPYVIEFESPLERLQVHTNISINLNKSQYLKDHFIDEEAFRLNDFRLYQKYMLVNLLLITYFGVLKRNSYEELFGKVNDLWDSIDLSTNMSSFLKNYEEEFQQIIVCLNKGEYVFKEKIIKVWKFEDFELKARINNGYLY</sequence>
<dbReference type="OrthoDB" id="2079158at2"/>
<keyword evidence="2" id="KW-1185">Reference proteome</keyword>
<dbReference type="AlphaFoldDB" id="A0A1C7DMU9"/>